<proteinExistence type="predicted"/>
<gene>
    <name evidence="2" type="ORF">CAMP_LOCUS14366</name>
</gene>
<comment type="caution">
    <text evidence="2">The sequence shown here is derived from an EMBL/GenBank/DDBJ whole genome shotgun (WGS) entry which is preliminary data.</text>
</comment>
<name>A0A9P1IVC8_9PELO</name>
<keyword evidence="1" id="KW-0732">Signal</keyword>
<dbReference type="Proteomes" id="UP001152747">
    <property type="component" value="Unassembled WGS sequence"/>
</dbReference>
<organism evidence="2 3">
    <name type="scientific">Caenorhabditis angaria</name>
    <dbReference type="NCBI Taxonomy" id="860376"/>
    <lineage>
        <taxon>Eukaryota</taxon>
        <taxon>Metazoa</taxon>
        <taxon>Ecdysozoa</taxon>
        <taxon>Nematoda</taxon>
        <taxon>Chromadorea</taxon>
        <taxon>Rhabditida</taxon>
        <taxon>Rhabditina</taxon>
        <taxon>Rhabditomorpha</taxon>
        <taxon>Rhabditoidea</taxon>
        <taxon>Rhabditidae</taxon>
        <taxon>Peloderinae</taxon>
        <taxon>Caenorhabditis</taxon>
    </lineage>
</organism>
<evidence type="ECO:0000313" key="2">
    <source>
        <dbReference type="EMBL" id="CAI5451729.1"/>
    </source>
</evidence>
<sequence>MMRFLVPLFLIAATLVQCYFYNSLQQKQYPQDFEESRIVDLTNEVKFENVMARNQKQPMFLIFYGR</sequence>
<evidence type="ECO:0000256" key="1">
    <source>
        <dbReference type="SAM" id="SignalP"/>
    </source>
</evidence>
<evidence type="ECO:0000313" key="3">
    <source>
        <dbReference type="Proteomes" id="UP001152747"/>
    </source>
</evidence>
<feature type="chain" id="PRO_5040246084" description="Thioredoxin domain-containing protein" evidence="1">
    <location>
        <begin position="19"/>
        <end position="66"/>
    </location>
</feature>
<accession>A0A9P1IVC8</accession>
<dbReference type="AlphaFoldDB" id="A0A9P1IVC8"/>
<keyword evidence="3" id="KW-1185">Reference proteome</keyword>
<reference evidence="2" key="1">
    <citation type="submission" date="2022-11" db="EMBL/GenBank/DDBJ databases">
        <authorList>
            <person name="Kikuchi T."/>
        </authorList>
    </citation>
    <scope>NUCLEOTIDE SEQUENCE</scope>
    <source>
        <strain evidence="2">PS1010</strain>
    </source>
</reference>
<dbReference type="EMBL" id="CANHGI010000005">
    <property type="protein sequence ID" value="CAI5451729.1"/>
    <property type="molecule type" value="Genomic_DNA"/>
</dbReference>
<protein>
    <recommendedName>
        <fullName evidence="4">Thioredoxin domain-containing protein</fullName>
    </recommendedName>
</protein>
<evidence type="ECO:0008006" key="4">
    <source>
        <dbReference type="Google" id="ProtNLM"/>
    </source>
</evidence>
<feature type="signal peptide" evidence="1">
    <location>
        <begin position="1"/>
        <end position="18"/>
    </location>
</feature>